<gene>
    <name evidence="3" type="ORF">SAMN04490220_1112</name>
</gene>
<dbReference type="CDD" id="cd14014">
    <property type="entry name" value="STKc_PknB_like"/>
    <property type="match status" value="1"/>
</dbReference>
<sequence>MAEVDPLATQRAPAVDIAAELAAEGFQDAHEIAHGGFGVVYRCEQPALERTVAVKVLTADLDEENFQRFIEEQHAMGRLSGHPNIVTILHTGATGSGRPYIVMPYHRQESLETHIREHGPIGWADALRLGVKIAGALAAAHRIDILHRDVKPGNILLTEYGEPELTDFGIARITGGVQTAAGIILGSPAFTAPEVLRGEPASVASDLYGLGATLFCAVTGHAAFERRSGEDVVAQFLRITNEPIPSLHDYDLPSDIAAVIERAMAQDPKDRPTSTTEYGEELRAVQRRKGLAVNEMAMPTALATEQSRKLGATGSGAAAIPRTARHNISADVTSFVGRGQETREIRTLLRKTRLLTLTGIGGVGKSRLARSAGLAIQRAFRDGVWLTDFNFVQDGKFIQQAIQDSTPGPATVLSLVEQLRDKNLMLILDNCDKLTEEIADTAAHLLAQCPEVKILATSRTPLDISAEYVLNVHPFIPDTDQGAQSEVLNDAVTLFRDRAQAVGGWEYDSRAENDVVQLCIRLDGLPLAIELAALRTRTMPIQEISQRLTDRFGLLKGGPRDMHPRHRSLWTLLEWTWDQCSVAEKSLWAQFSVFVGSAGLDAVRHICALGPTADVGEVVEGLVQHSILTRRRSRDTIRFQMLDTIREFGQLMLERDAGSFELSASPADLRDRHLHYYAALAAQAEGDWFGPNQFRSRSIVASEISNMRAAFDWALETPERSGTATTMVADLWFYWLGCGHLKEGRLWSEHAWNRVHNFGIPYSARALWVLGWNLLITGEVTGAEVRLQECLSEAARQGDARAASFGRALLGAVRCFQDDYAAGVELYTTAIAEAKQRGDQLATALFLFHLGEVYCLYREFDLAEECCRESIAICDRYGDQWCNSLARWVQALCAFMQKSTERAAAIAATALTGMTTIEDQLGIALVGELFAWIAAENGKYSEAAALLGATGAYWSASGSSVMGLHRLMEYRGSCLATIEANMTDRDFKRSTEKGARLGFDGIATLALPAARVGVPESGRVPIEHRSIPDRGRVSTAPKPSAALESLTPREWEIARLVTQGMTNKEIAAELIIGKRTVDTHVAHVLAKCGLRRRSELASLIATSSDDS</sequence>
<dbReference type="InterPro" id="IPR000719">
    <property type="entry name" value="Prot_kinase_dom"/>
</dbReference>
<dbReference type="PRINTS" id="PR00364">
    <property type="entry name" value="DISEASERSIST"/>
</dbReference>
<accession>A0A1H4QTP1</accession>
<dbReference type="GO" id="GO:0003677">
    <property type="term" value="F:DNA binding"/>
    <property type="evidence" value="ECO:0007669"/>
    <property type="project" value="InterPro"/>
</dbReference>
<keyword evidence="3" id="KW-0808">Transferase</keyword>
<dbReference type="OrthoDB" id="9812579at2"/>
<dbReference type="Gene3D" id="1.25.40.10">
    <property type="entry name" value="Tetratricopeptide repeat domain"/>
    <property type="match status" value="1"/>
</dbReference>
<protein>
    <submittedName>
        <fullName evidence="3">Non-specific serine/threonine protein kinase</fullName>
    </submittedName>
</protein>
<dbReference type="Gene3D" id="1.10.510.10">
    <property type="entry name" value="Transferase(Phosphotransferase) domain 1"/>
    <property type="match status" value="1"/>
</dbReference>
<dbReference type="PROSITE" id="PS00108">
    <property type="entry name" value="PROTEIN_KINASE_ST"/>
    <property type="match status" value="1"/>
</dbReference>
<evidence type="ECO:0000313" key="4">
    <source>
        <dbReference type="Proteomes" id="UP000183407"/>
    </source>
</evidence>
<dbReference type="Pfam" id="PF00196">
    <property type="entry name" value="GerE"/>
    <property type="match status" value="1"/>
</dbReference>
<name>A0A1H4QTP1_RHOJO</name>
<dbReference type="SMART" id="SM00421">
    <property type="entry name" value="HTH_LUXR"/>
    <property type="match status" value="1"/>
</dbReference>
<dbReference type="SMART" id="SM00220">
    <property type="entry name" value="S_TKc"/>
    <property type="match status" value="1"/>
</dbReference>
<feature type="domain" description="Protein kinase" evidence="1">
    <location>
        <begin position="26"/>
        <end position="283"/>
    </location>
</feature>
<dbReference type="SUPFAM" id="SSF56112">
    <property type="entry name" value="Protein kinase-like (PK-like)"/>
    <property type="match status" value="1"/>
</dbReference>
<dbReference type="PROSITE" id="PS00622">
    <property type="entry name" value="HTH_LUXR_1"/>
    <property type="match status" value="1"/>
</dbReference>
<dbReference type="InterPro" id="IPR016032">
    <property type="entry name" value="Sig_transdc_resp-reg_C-effctor"/>
</dbReference>
<dbReference type="SUPFAM" id="SSF48452">
    <property type="entry name" value="TPR-like"/>
    <property type="match status" value="1"/>
</dbReference>
<dbReference type="InterPro" id="IPR008271">
    <property type="entry name" value="Ser/Thr_kinase_AS"/>
</dbReference>
<proteinExistence type="predicted"/>
<dbReference type="SUPFAM" id="SSF46894">
    <property type="entry name" value="C-terminal effector domain of the bipartite response regulators"/>
    <property type="match status" value="1"/>
</dbReference>
<dbReference type="PROSITE" id="PS50043">
    <property type="entry name" value="HTH_LUXR_2"/>
    <property type="match status" value="1"/>
</dbReference>
<dbReference type="Pfam" id="PF00069">
    <property type="entry name" value="Pkinase"/>
    <property type="match status" value="1"/>
</dbReference>
<dbReference type="PROSITE" id="PS50011">
    <property type="entry name" value="PROTEIN_KINASE_DOM"/>
    <property type="match status" value="1"/>
</dbReference>
<dbReference type="InterPro" id="IPR011009">
    <property type="entry name" value="Kinase-like_dom_sf"/>
</dbReference>
<dbReference type="InterPro" id="IPR011990">
    <property type="entry name" value="TPR-like_helical_dom_sf"/>
</dbReference>
<dbReference type="InterPro" id="IPR036388">
    <property type="entry name" value="WH-like_DNA-bd_sf"/>
</dbReference>
<feature type="domain" description="HTH luxR-type" evidence="2">
    <location>
        <begin position="1039"/>
        <end position="1104"/>
    </location>
</feature>
<organism evidence="3 4">
    <name type="scientific">Rhodococcus jostii</name>
    <dbReference type="NCBI Taxonomy" id="132919"/>
    <lineage>
        <taxon>Bacteria</taxon>
        <taxon>Bacillati</taxon>
        <taxon>Actinomycetota</taxon>
        <taxon>Actinomycetes</taxon>
        <taxon>Mycobacteriales</taxon>
        <taxon>Nocardiaceae</taxon>
        <taxon>Rhodococcus</taxon>
    </lineage>
</organism>
<dbReference type="InterPro" id="IPR000792">
    <property type="entry name" value="Tscrpt_reg_LuxR_C"/>
</dbReference>
<dbReference type="GO" id="GO:0004674">
    <property type="term" value="F:protein serine/threonine kinase activity"/>
    <property type="evidence" value="ECO:0007669"/>
    <property type="project" value="UniProtKB-KW"/>
</dbReference>
<dbReference type="AlphaFoldDB" id="A0A1H4QTP1"/>
<dbReference type="SUPFAM" id="SSF52540">
    <property type="entry name" value="P-loop containing nucleoside triphosphate hydrolases"/>
    <property type="match status" value="1"/>
</dbReference>
<dbReference type="EMBL" id="FNTL01000004">
    <property type="protein sequence ID" value="SEC22922.1"/>
    <property type="molecule type" value="Genomic_DNA"/>
</dbReference>
<keyword evidence="3" id="KW-0723">Serine/threonine-protein kinase</keyword>
<dbReference type="Proteomes" id="UP000183407">
    <property type="component" value="Unassembled WGS sequence"/>
</dbReference>
<dbReference type="PRINTS" id="PR00038">
    <property type="entry name" value="HTHLUXR"/>
</dbReference>
<dbReference type="Gene3D" id="3.40.50.300">
    <property type="entry name" value="P-loop containing nucleotide triphosphate hydrolases"/>
    <property type="match status" value="1"/>
</dbReference>
<dbReference type="RefSeq" id="WP_073368004.1">
    <property type="nucleotide sequence ID" value="NZ_FNTL01000004.1"/>
</dbReference>
<evidence type="ECO:0000259" key="2">
    <source>
        <dbReference type="PROSITE" id="PS50043"/>
    </source>
</evidence>
<dbReference type="GO" id="GO:0005524">
    <property type="term" value="F:ATP binding"/>
    <property type="evidence" value="ECO:0007669"/>
    <property type="project" value="InterPro"/>
</dbReference>
<evidence type="ECO:0000313" key="3">
    <source>
        <dbReference type="EMBL" id="SEC22922.1"/>
    </source>
</evidence>
<keyword evidence="3" id="KW-0418">Kinase</keyword>
<reference evidence="4" key="1">
    <citation type="submission" date="2016-10" db="EMBL/GenBank/DDBJ databases">
        <authorList>
            <person name="Varghese N."/>
        </authorList>
    </citation>
    <scope>NUCLEOTIDE SEQUENCE [LARGE SCALE GENOMIC DNA]</scope>
    <source>
        <strain evidence="4">DSM 44719</strain>
    </source>
</reference>
<dbReference type="Gene3D" id="3.30.200.20">
    <property type="entry name" value="Phosphorylase Kinase, domain 1"/>
    <property type="match status" value="1"/>
</dbReference>
<dbReference type="PANTHER" id="PTHR47691:SF3">
    <property type="entry name" value="HTH-TYPE TRANSCRIPTIONAL REGULATOR RV0890C-RELATED"/>
    <property type="match status" value="1"/>
</dbReference>
<dbReference type="GO" id="GO:0006355">
    <property type="term" value="P:regulation of DNA-templated transcription"/>
    <property type="evidence" value="ECO:0007669"/>
    <property type="project" value="InterPro"/>
</dbReference>
<dbReference type="PANTHER" id="PTHR47691">
    <property type="entry name" value="REGULATOR-RELATED"/>
    <property type="match status" value="1"/>
</dbReference>
<dbReference type="CDD" id="cd06170">
    <property type="entry name" value="LuxR_C_like"/>
    <property type="match status" value="1"/>
</dbReference>
<evidence type="ECO:0000259" key="1">
    <source>
        <dbReference type="PROSITE" id="PS50011"/>
    </source>
</evidence>
<dbReference type="Gene3D" id="1.10.10.10">
    <property type="entry name" value="Winged helix-like DNA-binding domain superfamily/Winged helix DNA-binding domain"/>
    <property type="match status" value="1"/>
</dbReference>
<dbReference type="InterPro" id="IPR027417">
    <property type="entry name" value="P-loop_NTPase"/>
</dbReference>